<evidence type="ECO:0000313" key="2">
    <source>
        <dbReference type="Proteomes" id="UP000295366"/>
    </source>
</evidence>
<gene>
    <name evidence="1" type="ORF">EV639_105155</name>
</gene>
<protein>
    <submittedName>
        <fullName evidence="1">Dimethylargininase</fullName>
    </submittedName>
</protein>
<accession>A0ACD2XKF8</accession>
<evidence type="ECO:0000313" key="1">
    <source>
        <dbReference type="EMBL" id="TCO37067.1"/>
    </source>
</evidence>
<reference evidence="1 2" key="1">
    <citation type="journal article" date="2015" name="Stand. Genomic Sci.">
        <title>Genomic Encyclopedia of Bacterial and Archaeal Type Strains, Phase III: the genomes of soil and plant-associated and newly described type strains.</title>
        <authorList>
            <person name="Whitman W.B."/>
            <person name="Woyke T."/>
            <person name="Klenk H.P."/>
            <person name="Zhou Y."/>
            <person name="Lilburn T.G."/>
            <person name="Beck B.J."/>
            <person name="De Vos P."/>
            <person name="Vandamme P."/>
            <person name="Eisen J.A."/>
            <person name="Garrity G."/>
            <person name="Hugenholtz P."/>
            <person name="Kyrpides N.C."/>
        </authorList>
    </citation>
    <scope>NUCLEOTIDE SEQUENCE [LARGE SCALE GENOMIC DNA]</scope>
    <source>
        <strain evidence="1 2">VKM Ac-2596</strain>
    </source>
</reference>
<proteinExistence type="predicted"/>
<name>A0ACD2XKF8_9MICO</name>
<dbReference type="Proteomes" id="UP000295366">
    <property type="component" value="Unassembled WGS sequence"/>
</dbReference>
<comment type="caution">
    <text evidence="1">The sequence shown here is derived from an EMBL/GenBank/DDBJ whole genome shotgun (WGS) entry which is preliminary data.</text>
</comment>
<sequence>MPSDSTPDPIPDSATASRPAALAQQRAPGLGRRLLVALAAAAATAFVAHLANLLAFFIGNQLQPTSIPQVNAYFLLSSVLGLVVVFALAVAGLLGRVWIAALAGLVAGAIGAVFGTLVQASATGSAITGEVWASIFATFGGLNLVLLLAFTVSAATVGHRVWRRFSAPTGPIAPTARRIALVRAPAADLSVGELTHLERVPVDQARAQQQWEAYVDLLERAGWETVEAPAAPAMADSVFVEDAVVVFGEHAVLARSGAESRRGELDGAEEAVRALDLTVHRIEEPGTLDGGDVLKVGATVYVGRGGRTNAAGVEQLRSILRPLGLTVVAVPLTRVLHLKSAVTALPDGTVIGWEPVVDEPRLFPSFLPMPEEPGAHVVVLDPDTLLMAASAPRSAELLRSLGYRVLTVDISEFEKLEGCVTCLSVRVR</sequence>
<keyword evidence="2" id="KW-1185">Reference proteome</keyword>
<organism evidence="1 2">
    <name type="scientific">Rathayibacter tanaceti</name>
    <dbReference type="NCBI Taxonomy" id="1671680"/>
    <lineage>
        <taxon>Bacteria</taxon>
        <taxon>Bacillati</taxon>
        <taxon>Actinomycetota</taxon>
        <taxon>Actinomycetes</taxon>
        <taxon>Micrococcales</taxon>
        <taxon>Microbacteriaceae</taxon>
        <taxon>Rathayibacter</taxon>
    </lineage>
</organism>
<dbReference type="EMBL" id="SLWP01000005">
    <property type="protein sequence ID" value="TCO37067.1"/>
    <property type="molecule type" value="Genomic_DNA"/>
</dbReference>